<dbReference type="PROSITE" id="PS51197">
    <property type="entry name" value="HTH_RRF2_2"/>
    <property type="match status" value="1"/>
</dbReference>
<dbReference type="RefSeq" id="WP_308440031.1">
    <property type="nucleotide sequence ID" value="NZ_BOPF01000025.1"/>
</dbReference>
<dbReference type="InterPro" id="IPR036390">
    <property type="entry name" value="WH_DNA-bd_sf"/>
</dbReference>
<keyword evidence="3" id="KW-1185">Reference proteome</keyword>
<dbReference type="AlphaFoldDB" id="A0A8J3YRL4"/>
<name>A0A8J3YRL4_9ACTN</name>
<protein>
    <recommendedName>
        <fullName evidence="4">Rrf2 family transcriptional regulator</fullName>
    </recommendedName>
</protein>
<dbReference type="Proteomes" id="UP000619260">
    <property type="component" value="Unassembled WGS sequence"/>
</dbReference>
<dbReference type="Pfam" id="PF02082">
    <property type="entry name" value="Rrf2"/>
    <property type="match status" value="1"/>
</dbReference>
<organism evidence="2 3">
    <name type="scientific">Virgisporangium aliadipatigenens</name>
    <dbReference type="NCBI Taxonomy" id="741659"/>
    <lineage>
        <taxon>Bacteria</taxon>
        <taxon>Bacillati</taxon>
        <taxon>Actinomycetota</taxon>
        <taxon>Actinomycetes</taxon>
        <taxon>Micromonosporales</taxon>
        <taxon>Micromonosporaceae</taxon>
        <taxon>Virgisporangium</taxon>
    </lineage>
</organism>
<dbReference type="GO" id="GO:0003700">
    <property type="term" value="F:DNA-binding transcription factor activity"/>
    <property type="evidence" value="ECO:0007669"/>
    <property type="project" value="TreeGrafter"/>
</dbReference>
<dbReference type="SUPFAM" id="SSF46785">
    <property type="entry name" value="Winged helix' DNA-binding domain"/>
    <property type="match status" value="1"/>
</dbReference>
<accession>A0A8J3YRL4</accession>
<dbReference type="Gene3D" id="1.10.10.10">
    <property type="entry name" value="Winged helix-like DNA-binding domain superfamily/Winged helix DNA-binding domain"/>
    <property type="match status" value="1"/>
</dbReference>
<dbReference type="InterPro" id="IPR030489">
    <property type="entry name" value="TR_Rrf2-type_CS"/>
</dbReference>
<dbReference type="PROSITE" id="PS01332">
    <property type="entry name" value="HTH_RRF2_1"/>
    <property type="match status" value="1"/>
</dbReference>
<evidence type="ECO:0000256" key="1">
    <source>
        <dbReference type="ARBA" id="ARBA00023125"/>
    </source>
</evidence>
<proteinExistence type="predicted"/>
<keyword evidence="1" id="KW-0238">DNA-binding</keyword>
<gene>
    <name evidence="2" type="ORF">Val02_60930</name>
</gene>
<reference evidence="2" key="1">
    <citation type="submission" date="2021-01" db="EMBL/GenBank/DDBJ databases">
        <title>Whole genome shotgun sequence of Virgisporangium aliadipatigenens NBRC 105644.</title>
        <authorList>
            <person name="Komaki H."/>
            <person name="Tamura T."/>
        </authorList>
    </citation>
    <scope>NUCLEOTIDE SEQUENCE</scope>
    <source>
        <strain evidence="2">NBRC 105644</strain>
    </source>
</reference>
<dbReference type="InterPro" id="IPR000944">
    <property type="entry name" value="Tscrpt_reg_Rrf2"/>
</dbReference>
<evidence type="ECO:0008006" key="4">
    <source>
        <dbReference type="Google" id="ProtNLM"/>
    </source>
</evidence>
<dbReference type="InterPro" id="IPR036388">
    <property type="entry name" value="WH-like_DNA-bd_sf"/>
</dbReference>
<evidence type="ECO:0000313" key="2">
    <source>
        <dbReference type="EMBL" id="GIJ49207.1"/>
    </source>
</evidence>
<dbReference type="PANTHER" id="PTHR33221:SF5">
    <property type="entry name" value="HTH-TYPE TRANSCRIPTIONAL REGULATOR ISCR"/>
    <property type="match status" value="1"/>
</dbReference>
<dbReference type="NCBIfam" id="TIGR00738">
    <property type="entry name" value="rrf2_super"/>
    <property type="match status" value="1"/>
</dbReference>
<dbReference type="EMBL" id="BOPF01000025">
    <property type="protein sequence ID" value="GIJ49207.1"/>
    <property type="molecule type" value="Genomic_DNA"/>
</dbReference>
<dbReference type="PANTHER" id="PTHR33221">
    <property type="entry name" value="WINGED HELIX-TURN-HELIX TRANSCRIPTIONAL REGULATOR, RRF2 FAMILY"/>
    <property type="match status" value="1"/>
</dbReference>
<sequence>MCYLARGDRGHDAVHISARTDYAVRAMLVIAEAHPRFVRAAEIATAQQIPAGFLTSILVDLRRGGLVLSYRGNDGGYGLARAAEAISLGEILRVMDGELTTVRGRPTVAATYGGTAQGLREVWISLDEAVSGVVDGVRLADLVAVGRTGG</sequence>
<comment type="caution">
    <text evidence="2">The sequence shown here is derived from an EMBL/GenBank/DDBJ whole genome shotgun (WGS) entry which is preliminary data.</text>
</comment>
<dbReference type="GO" id="GO:0005829">
    <property type="term" value="C:cytosol"/>
    <property type="evidence" value="ECO:0007669"/>
    <property type="project" value="TreeGrafter"/>
</dbReference>
<evidence type="ECO:0000313" key="3">
    <source>
        <dbReference type="Proteomes" id="UP000619260"/>
    </source>
</evidence>
<dbReference type="GO" id="GO:0003677">
    <property type="term" value="F:DNA binding"/>
    <property type="evidence" value="ECO:0007669"/>
    <property type="project" value="UniProtKB-KW"/>
</dbReference>